<dbReference type="EMBL" id="CAAALY010044294">
    <property type="protein sequence ID" value="VEL20003.1"/>
    <property type="molecule type" value="Genomic_DNA"/>
</dbReference>
<comment type="caution">
    <text evidence="2">The sequence shown here is derived from an EMBL/GenBank/DDBJ whole genome shotgun (WGS) entry which is preliminary data.</text>
</comment>
<evidence type="ECO:0000256" key="1">
    <source>
        <dbReference type="SAM" id="Phobius"/>
    </source>
</evidence>
<gene>
    <name evidence="2" type="ORF">PXEA_LOCUS13443</name>
</gene>
<organism evidence="2 3">
    <name type="scientific">Protopolystoma xenopodis</name>
    <dbReference type="NCBI Taxonomy" id="117903"/>
    <lineage>
        <taxon>Eukaryota</taxon>
        <taxon>Metazoa</taxon>
        <taxon>Spiralia</taxon>
        <taxon>Lophotrochozoa</taxon>
        <taxon>Platyhelminthes</taxon>
        <taxon>Monogenea</taxon>
        <taxon>Polyopisthocotylea</taxon>
        <taxon>Polystomatidea</taxon>
        <taxon>Polystomatidae</taxon>
        <taxon>Protopolystoma</taxon>
    </lineage>
</organism>
<feature type="transmembrane region" description="Helical" evidence="1">
    <location>
        <begin position="67"/>
        <end position="86"/>
    </location>
</feature>
<evidence type="ECO:0000313" key="2">
    <source>
        <dbReference type="EMBL" id="VEL20003.1"/>
    </source>
</evidence>
<dbReference type="Proteomes" id="UP000784294">
    <property type="component" value="Unassembled WGS sequence"/>
</dbReference>
<dbReference type="AlphaFoldDB" id="A0A3S5AC06"/>
<sequence>MGKCEMSTAGVGTPTRRTSARPFFCTCILASIHTYRQTWTKLHLLAASIRSAIASVGTISHVFGSDLILLIGCTLLLHYFVFEFMIKGSFFQVSRESGCFLWFCCQSTDCRGYNRL</sequence>
<name>A0A3S5AC06_9PLAT</name>
<keyword evidence="1" id="KW-0472">Membrane</keyword>
<keyword evidence="3" id="KW-1185">Reference proteome</keyword>
<accession>A0A3S5AC06</accession>
<keyword evidence="1" id="KW-0812">Transmembrane</keyword>
<protein>
    <submittedName>
        <fullName evidence="2">Uncharacterized protein</fullName>
    </submittedName>
</protein>
<keyword evidence="1" id="KW-1133">Transmembrane helix</keyword>
<reference evidence="2" key="1">
    <citation type="submission" date="2018-11" db="EMBL/GenBank/DDBJ databases">
        <authorList>
            <consortium name="Pathogen Informatics"/>
        </authorList>
    </citation>
    <scope>NUCLEOTIDE SEQUENCE</scope>
</reference>
<evidence type="ECO:0000313" key="3">
    <source>
        <dbReference type="Proteomes" id="UP000784294"/>
    </source>
</evidence>
<proteinExistence type="predicted"/>